<gene>
    <name evidence="2" type="ORF">KIN_10370</name>
</gene>
<protein>
    <recommendedName>
        <fullName evidence="4">Lipoprotein</fullName>
    </recommendedName>
</protein>
<dbReference type="PROSITE" id="PS51257">
    <property type="entry name" value="PROKAR_LIPOPROTEIN"/>
    <property type="match status" value="1"/>
</dbReference>
<evidence type="ECO:0008006" key="4">
    <source>
        <dbReference type="Google" id="ProtNLM"/>
    </source>
</evidence>
<dbReference type="AlphaFoldDB" id="A0A6N6JCB3"/>
<keyword evidence="1" id="KW-0732">Signal</keyword>
<feature type="signal peptide" evidence="1">
    <location>
        <begin position="1"/>
        <end position="18"/>
    </location>
</feature>
<name>A0A6N6JCB3_9RHOB</name>
<keyword evidence="3" id="KW-1185">Reference proteome</keyword>
<dbReference type="RefSeq" id="WP_159804844.1">
    <property type="nucleotide sequence ID" value="NZ_BLJE01000001.1"/>
</dbReference>
<dbReference type="Proteomes" id="UP000436822">
    <property type="component" value="Unassembled WGS sequence"/>
</dbReference>
<dbReference type="EMBL" id="BLJE01000001">
    <property type="protein sequence ID" value="GFE63963.1"/>
    <property type="molecule type" value="Genomic_DNA"/>
</dbReference>
<proteinExistence type="predicted"/>
<evidence type="ECO:0000313" key="2">
    <source>
        <dbReference type="EMBL" id="GFE63963.1"/>
    </source>
</evidence>
<evidence type="ECO:0000313" key="3">
    <source>
        <dbReference type="Proteomes" id="UP000436822"/>
    </source>
</evidence>
<comment type="caution">
    <text evidence="2">The sequence shown here is derived from an EMBL/GenBank/DDBJ whole genome shotgun (WGS) entry which is preliminary data.</text>
</comment>
<accession>A0A6N6JCB3</accession>
<organism evidence="2 3">
    <name type="scientific">Litoreibacter roseus</name>
    <dbReference type="NCBI Taxonomy" id="2601869"/>
    <lineage>
        <taxon>Bacteria</taxon>
        <taxon>Pseudomonadati</taxon>
        <taxon>Pseudomonadota</taxon>
        <taxon>Alphaproteobacteria</taxon>
        <taxon>Rhodobacterales</taxon>
        <taxon>Roseobacteraceae</taxon>
        <taxon>Litoreibacter</taxon>
    </lineage>
</organism>
<feature type="chain" id="PRO_5027089003" description="Lipoprotein" evidence="1">
    <location>
        <begin position="19"/>
        <end position="230"/>
    </location>
</feature>
<dbReference type="OrthoDB" id="7835359at2"/>
<reference evidence="2 3" key="1">
    <citation type="submission" date="2019-12" db="EMBL/GenBank/DDBJ databases">
        <title>Litoreibacter badius sp. nov., a novel bacteriochlorophyll a-containing bacterium in the genus Litoreibacter.</title>
        <authorList>
            <person name="Kanamuro M."/>
            <person name="Takabe Y."/>
            <person name="Mori K."/>
            <person name="Takaichi S."/>
            <person name="Hanada S."/>
        </authorList>
    </citation>
    <scope>NUCLEOTIDE SEQUENCE [LARGE SCALE GENOMIC DNA]</scope>
    <source>
        <strain evidence="2 3">K6</strain>
    </source>
</reference>
<sequence length="230" mass="25960">MRRIFALLLPVLFISACAEPQKPISIRPGLTQTADLDALRPPSGKTYRFAMEKSDDVLSSELVLKSRRKSAKDYEYKGSVILSIPEVGDLEEVTQQLSTLFKTEGVRAQGSNIFLPITVRTDNRFRTRSSNLLAGPSRFVPHDCFAVIGVCDHVTIIPNGRQVRFSTETTEADGVWRSVTRVTSRDAPAFAKRMREIWTYSIDRNGVVLDLVIRRRVDGKTDTIIFRRKT</sequence>
<evidence type="ECO:0000256" key="1">
    <source>
        <dbReference type="SAM" id="SignalP"/>
    </source>
</evidence>